<dbReference type="Gene3D" id="3.40.50.2000">
    <property type="entry name" value="Glycogen Phosphorylase B"/>
    <property type="match status" value="1"/>
</dbReference>
<dbReference type="Gene3D" id="3.40.1190.20">
    <property type="match status" value="1"/>
</dbReference>
<evidence type="ECO:0000313" key="4">
    <source>
        <dbReference type="EMBL" id="CAJ0596405.1"/>
    </source>
</evidence>
<evidence type="ECO:0000259" key="3">
    <source>
        <dbReference type="Pfam" id="PF00294"/>
    </source>
</evidence>
<keyword evidence="5" id="KW-1185">Reference proteome</keyword>
<dbReference type="PANTHER" id="PTHR46969:SF1">
    <property type="entry name" value="BIFUNCTIONAL PROTEIN HLDE"/>
    <property type="match status" value="1"/>
</dbReference>
<dbReference type="PANTHER" id="PTHR46969">
    <property type="entry name" value="BIFUNCTIONAL PROTEIN HLDE"/>
    <property type="match status" value="1"/>
</dbReference>
<dbReference type="CDD" id="cd03789">
    <property type="entry name" value="GT9_LPS_heptosyltransferase"/>
    <property type="match status" value="1"/>
</dbReference>
<proteinExistence type="predicted"/>
<accession>A0AA36M384</accession>
<organism evidence="4 5">
    <name type="scientific">Cylicocyclus nassatus</name>
    <name type="common">Nematode worm</name>
    <dbReference type="NCBI Taxonomy" id="53992"/>
    <lineage>
        <taxon>Eukaryota</taxon>
        <taxon>Metazoa</taxon>
        <taxon>Ecdysozoa</taxon>
        <taxon>Nematoda</taxon>
        <taxon>Chromadorea</taxon>
        <taxon>Rhabditida</taxon>
        <taxon>Rhabditina</taxon>
        <taxon>Rhabditomorpha</taxon>
        <taxon>Strongyloidea</taxon>
        <taxon>Strongylidae</taxon>
        <taxon>Cylicocyclus</taxon>
    </lineage>
</organism>
<name>A0AA36M384_CYLNA</name>
<dbReference type="InterPro" id="IPR011611">
    <property type="entry name" value="PfkB_dom"/>
</dbReference>
<evidence type="ECO:0000313" key="5">
    <source>
        <dbReference type="Proteomes" id="UP001176961"/>
    </source>
</evidence>
<keyword evidence="1" id="KW-0808">Transferase</keyword>
<dbReference type="Proteomes" id="UP001176961">
    <property type="component" value="Unassembled WGS sequence"/>
</dbReference>
<gene>
    <name evidence="4" type="ORF">CYNAS_LOCUS8388</name>
</gene>
<dbReference type="GO" id="GO:0033785">
    <property type="term" value="F:heptose 7-phosphate kinase activity"/>
    <property type="evidence" value="ECO:0007669"/>
    <property type="project" value="TreeGrafter"/>
</dbReference>
<sequence length="464" mass="50848">MFPAGSSTQQRMWPMEKWVELAKQVYDEYGLKVCLTGGKEDIEVAEDVVNKVRALNVNIISMAGKCSLNETKELLSRSKLLVSVNTGVMHMGAAVNIPLVALHGATSELRWGPVDDNSVVIKSGEACQPCISLGFETECDNPVCMENITVDMVMNGNAHVLVVGDVMLDQYFYGSVSRISPEAPVPINRIERQVDTLGGAANVAHNLAKLGCKTYLAGISPNGMITGREKTTTKLRVLGGHQQMLRMDFEETEPISEEYENDVLEYVKNKIENNIDIVIISDYGKGLCTKRVCSSIINIAHDKDIKVLVDPKGTDWDKYKNADFVTPNVKELGDVVGKVIKNDDDNITAAVKNVRDKYSITDVMVTRSEKGLSLYVGDEIISIPTVAQEVFDVSGAGDTVISNFATALACNLDYENAAYVSNVAAGVEVEKIEYDATKDVLSDEYIIKDRWYGDEKYSKEGGGI</sequence>
<dbReference type="AlphaFoldDB" id="A0AA36M384"/>
<protein>
    <recommendedName>
        <fullName evidence="3">Carbohydrate kinase PfkB domain-containing protein</fullName>
    </recommendedName>
</protein>
<dbReference type="Pfam" id="PF00294">
    <property type="entry name" value="PfkB"/>
    <property type="match status" value="1"/>
</dbReference>
<dbReference type="GO" id="GO:0005829">
    <property type="term" value="C:cytosol"/>
    <property type="evidence" value="ECO:0007669"/>
    <property type="project" value="TreeGrafter"/>
</dbReference>
<reference evidence="4" key="1">
    <citation type="submission" date="2023-07" db="EMBL/GenBank/DDBJ databases">
        <authorList>
            <consortium name="CYATHOMIX"/>
        </authorList>
    </citation>
    <scope>NUCLEOTIDE SEQUENCE</scope>
    <source>
        <strain evidence="4">N/A</strain>
    </source>
</reference>
<evidence type="ECO:0000256" key="1">
    <source>
        <dbReference type="ARBA" id="ARBA00022679"/>
    </source>
</evidence>
<dbReference type="InterPro" id="IPR002201">
    <property type="entry name" value="Glyco_trans_9"/>
</dbReference>
<keyword evidence="2" id="KW-0418">Kinase</keyword>
<dbReference type="SUPFAM" id="SSF53756">
    <property type="entry name" value="UDP-Glycosyltransferase/glycogen phosphorylase"/>
    <property type="match status" value="1"/>
</dbReference>
<dbReference type="InterPro" id="IPR011913">
    <property type="entry name" value="RfaE_dom_I"/>
</dbReference>
<evidence type="ECO:0000256" key="2">
    <source>
        <dbReference type="ARBA" id="ARBA00022777"/>
    </source>
</evidence>
<dbReference type="GO" id="GO:0016773">
    <property type="term" value="F:phosphotransferase activity, alcohol group as acceptor"/>
    <property type="evidence" value="ECO:0007669"/>
    <property type="project" value="InterPro"/>
</dbReference>
<dbReference type="SUPFAM" id="SSF53613">
    <property type="entry name" value="Ribokinase-like"/>
    <property type="match status" value="1"/>
</dbReference>
<comment type="caution">
    <text evidence="4">The sequence shown here is derived from an EMBL/GenBank/DDBJ whole genome shotgun (WGS) entry which is preliminary data.</text>
</comment>
<dbReference type="InterPro" id="IPR029056">
    <property type="entry name" value="Ribokinase-like"/>
</dbReference>
<dbReference type="GO" id="GO:0033786">
    <property type="term" value="F:heptose-1-phosphate adenylyltransferase activity"/>
    <property type="evidence" value="ECO:0007669"/>
    <property type="project" value="TreeGrafter"/>
</dbReference>
<dbReference type="CDD" id="cd01172">
    <property type="entry name" value="RfaE_like"/>
    <property type="match status" value="1"/>
</dbReference>
<dbReference type="GO" id="GO:0016757">
    <property type="term" value="F:glycosyltransferase activity"/>
    <property type="evidence" value="ECO:0007669"/>
    <property type="project" value="InterPro"/>
</dbReference>
<dbReference type="Pfam" id="PF01075">
    <property type="entry name" value="Glyco_transf_9"/>
    <property type="match status" value="1"/>
</dbReference>
<dbReference type="EMBL" id="CATQJL010000120">
    <property type="protein sequence ID" value="CAJ0596405.1"/>
    <property type="molecule type" value="Genomic_DNA"/>
</dbReference>
<feature type="domain" description="Carbohydrate kinase PfkB" evidence="3">
    <location>
        <begin position="220"/>
        <end position="431"/>
    </location>
</feature>